<evidence type="ECO:0000256" key="3">
    <source>
        <dbReference type="ARBA" id="ARBA00023163"/>
    </source>
</evidence>
<sequence>MKKKIDILILLIMISIVLTVQTKSESYINSLPKSPFVLSRQTVCVIKEDDIMSKRIPLTQGQFTIVDDNMYDYLNQWKWHAAKTTCGGYRAVRSDNINNKCVLMSREIMGFPKRKVVDHIDHNMLNNQGSNIRACSYSQNNQNRLKIKLCSSKYKGVCWHKHSNKWQVKITVNKKRIQIGLYTDAIEGAKAYDKKAKKYFGEFACLNF</sequence>
<evidence type="ECO:0000259" key="4">
    <source>
        <dbReference type="PROSITE" id="PS51032"/>
    </source>
</evidence>
<accession>A0A0F9KVQ6</accession>
<dbReference type="InterPro" id="IPR003615">
    <property type="entry name" value="HNH_nuc"/>
</dbReference>
<keyword evidence="2" id="KW-0238">DNA-binding</keyword>
<proteinExistence type="predicted"/>
<organism evidence="5">
    <name type="scientific">marine sediment metagenome</name>
    <dbReference type="NCBI Taxonomy" id="412755"/>
    <lineage>
        <taxon>unclassified sequences</taxon>
        <taxon>metagenomes</taxon>
        <taxon>ecological metagenomes</taxon>
    </lineage>
</organism>
<dbReference type="GO" id="GO:0003677">
    <property type="term" value="F:DNA binding"/>
    <property type="evidence" value="ECO:0007669"/>
    <property type="project" value="UniProtKB-KW"/>
</dbReference>
<dbReference type="InterPro" id="IPR001471">
    <property type="entry name" value="AP2/ERF_dom"/>
</dbReference>
<protein>
    <recommendedName>
        <fullName evidence="4">AP2/ERF domain-containing protein</fullName>
    </recommendedName>
</protein>
<dbReference type="SUPFAM" id="SSF54171">
    <property type="entry name" value="DNA-binding domain"/>
    <property type="match status" value="1"/>
</dbReference>
<name>A0A0F9KVQ6_9ZZZZ</name>
<dbReference type="PROSITE" id="PS51032">
    <property type="entry name" value="AP2_ERF"/>
    <property type="match status" value="1"/>
</dbReference>
<keyword evidence="3" id="KW-0804">Transcription</keyword>
<dbReference type="Pfam" id="PF13392">
    <property type="entry name" value="HNH_3"/>
    <property type="match status" value="1"/>
</dbReference>
<evidence type="ECO:0000313" key="5">
    <source>
        <dbReference type="EMBL" id="KKM19430.1"/>
    </source>
</evidence>
<keyword evidence="1" id="KW-0805">Transcription regulation</keyword>
<dbReference type="EMBL" id="LAZR01013988">
    <property type="protein sequence ID" value="KKM19430.1"/>
    <property type="molecule type" value="Genomic_DNA"/>
</dbReference>
<dbReference type="InterPro" id="IPR044925">
    <property type="entry name" value="His-Me_finger_sf"/>
</dbReference>
<reference evidence="5" key="1">
    <citation type="journal article" date="2015" name="Nature">
        <title>Complex archaea that bridge the gap between prokaryotes and eukaryotes.</title>
        <authorList>
            <person name="Spang A."/>
            <person name="Saw J.H."/>
            <person name="Jorgensen S.L."/>
            <person name="Zaremba-Niedzwiedzka K."/>
            <person name="Martijn J."/>
            <person name="Lind A.E."/>
            <person name="van Eijk R."/>
            <person name="Schleper C."/>
            <person name="Guy L."/>
            <person name="Ettema T.J."/>
        </authorList>
    </citation>
    <scope>NUCLEOTIDE SEQUENCE</scope>
</reference>
<dbReference type="Gene3D" id="3.90.75.20">
    <property type="match status" value="1"/>
</dbReference>
<gene>
    <name evidence="5" type="ORF">LCGC14_1655770</name>
</gene>
<dbReference type="InterPro" id="IPR016177">
    <property type="entry name" value="DNA-bd_dom_sf"/>
</dbReference>
<dbReference type="GO" id="GO:0003700">
    <property type="term" value="F:DNA-binding transcription factor activity"/>
    <property type="evidence" value="ECO:0007669"/>
    <property type="project" value="InterPro"/>
</dbReference>
<dbReference type="SUPFAM" id="SSF54060">
    <property type="entry name" value="His-Me finger endonucleases"/>
    <property type="match status" value="1"/>
</dbReference>
<dbReference type="AlphaFoldDB" id="A0A0F9KVQ6"/>
<evidence type="ECO:0000256" key="2">
    <source>
        <dbReference type="ARBA" id="ARBA00023125"/>
    </source>
</evidence>
<feature type="domain" description="AP2/ERF" evidence="4">
    <location>
        <begin position="153"/>
        <end position="208"/>
    </location>
</feature>
<dbReference type="Gene3D" id="3.30.730.10">
    <property type="entry name" value="AP2/ERF domain"/>
    <property type="match status" value="1"/>
</dbReference>
<dbReference type="InterPro" id="IPR036955">
    <property type="entry name" value="AP2/ERF_dom_sf"/>
</dbReference>
<comment type="caution">
    <text evidence="5">The sequence shown here is derived from an EMBL/GenBank/DDBJ whole genome shotgun (WGS) entry which is preliminary data.</text>
</comment>
<evidence type="ECO:0000256" key="1">
    <source>
        <dbReference type="ARBA" id="ARBA00023015"/>
    </source>
</evidence>